<evidence type="ECO:0000313" key="15">
    <source>
        <dbReference type="EMBL" id="SFJ70962.1"/>
    </source>
</evidence>
<feature type="transmembrane region" description="Helical" evidence="14">
    <location>
        <begin position="186"/>
        <end position="206"/>
    </location>
</feature>
<gene>
    <name evidence="15" type="ORF">SAMN05421852_11813</name>
</gene>
<dbReference type="PROSITE" id="PS00457">
    <property type="entry name" value="NA_SOLUT_SYMP_2"/>
    <property type="match status" value="1"/>
</dbReference>
<feature type="transmembrane region" description="Helical" evidence="14">
    <location>
        <begin position="340"/>
        <end position="363"/>
    </location>
</feature>
<dbReference type="Gene3D" id="1.20.1730.10">
    <property type="entry name" value="Sodium/glucose cotransporter"/>
    <property type="match status" value="1"/>
</dbReference>
<keyword evidence="9" id="KW-0406">Ion transport</keyword>
<dbReference type="PROSITE" id="PS50283">
    <property type="entry name" value="NA_SOLUT_SYMP_3"/>
    <property type="match status" value="1"/>
</dbReference>
<keyword evidence="7 14" id="KW-1133">Transmembrane helix</keyword>
<proteinExistence type="inferred from homology"/>
<keyword evidence="8" id="KW-0915">Sodium</keyword>
<comment type="catalytic activity">
    <reaction evidence="12">
        <text>L-proline(in) + Na(+)(in) = L-proline(out) + Na(+)(out)</text>
        <dbReference type="Rhea" id="RHEA:28967"/>
        <dbReference type="ChEBI" id="CHEBI:29101"/>
        <dbReference type="ChEBI" id="CHEBI:60039"/>
    </reaction>
</comment>
<evidence type="ECO:0000256" key="13">
    <source>
        <dbReference type="RuleBase" id="RU362091"/>
    </source>
</evidence>
<keyword evidence="16" id="KW-1185">Reference proteome</keyword>
<name>A0A1I3TK83_9BACL</name>
<dbReference type="Proteomes" id="UP000199545">
    <property type="component" value="Unassembled WGS sequence"/>
</dbReference>
<feature type="transmembrane region" description="Helical" evidence="14">
    <location>
        <begin position="444"/>
        <end position="463"/>
    </location>
</feature>
<evidence type="ECO:0000256" key="2">
    <source>
        <dbReference type="ARBA" id="ARBA00006434"/>
    </source>
</evidence>
<keyword evidence="5 14" id="KW-0812">Transmembrane</keyword>
<dbReference type="EMBL" id="FORR01000018">
    <property type="protein sequence ID" value="SFJ70962.1"/>
    <property type="molecule type" value="Genomic_DNA"/>
</dbReference>
<dbReference type="OrthoDB" id="9810181at2"/>
<keyword evidence="3" id="KW-0813">Transport</keyword>
<evidence type="ECO:0000256" key="11">
    <source>
        <dbReference type="ARBA" id="ARBA00023201"/>
    </source>
</evidence>
<evidence type="ECO:0000256" key="7">
    <source>
        <dbReference type="ARBA" id="ARBA00022989"/>
    </source>
</evidence>
<reference evidence="15 16" key="1">
    <citation type="submission" date="2016-10" db="EMBL/GenBank/DDBJ databases">
        <authorList>
            <person name="de Groot N.N."/>
        </authorList>
    </citation>
    <scope>NUCLEOTIDE SEQUENCE [LARGE SCALE GENOMIC DNA]</scope>
    <source>
        <strain evidence="15 16">DSM 44778</strain>
    </source>
</reference>
<feature type="transmembrane region" description="Helical" evidence="14">
    <location>
        <begin position="69"/>
        <end position="93"/>
    </location>
</feature>
<dbReference type="InterPro" id="IPR050277">
    <property type="entry name" value="Sodium:Solute_Symporter"/>
</dbReference>
<feature type="transmembrane region" description="Helical" evidence="14">
    <location>
        <begin position="245"/>
        <end position="263"/>
    </location>
</feature>
<feature type="transmembrane region" description="Helical" evidence="14">
    <location>
        <begin position="384"/>
        <end position="406"/>
    </location>
</feature>
<dbReference type="InterPro" id="IPR018212">
    <property type="entry name" value="Na/solute_symporter_CS"/>
</dbReference>
<dbReference type="Pfam" id="PF00474">
    <property type="entry name" value="SSF"/>
    <property type="match status" value="1"/>
</dbReference>
<feature type="transmembrane region" description="Helical" evidence="14">
    <location>
        <begin position="44"/>
        <end position="63"/>
    </location>
</feature>
<feature type="transmembrane region" description="Helical" evidence="14">
    <location>
        <begin position="284"/>
        <end position="309"/>
    </location>
</feature>
<keyword evidence="6" id="KW-0769">Symport</keyword>
<dbReference type="PANTHER" id="PTHR48086:SF3">
    <property type="entry name" value="SODIUM_PROLINE SYMPORTER"/>
    <property type="match status" value="1"/>
</dbReference>
<dbReference type="InterPro" id="IPR001734">
    <property type="entry name" value="Na/solute_symporter"/>
</dbReference>
<dbReference type="AlphaFoldDB" id="A0A1I3TK83"/>
<evidence type="ECO:0000256" key="14">
    <source>
        <dbReference type="SAM" id="Phobius"/>
    </source>
</evidence>
<evidence type="ECO:0000313" key="16">
    <source>
        <dbReference type="Proteomes" id="UP000199545"/>
    </source>
</evidence>
<feature type="transmembrane region" description="Helical" evidence="14">
    <location>
        <begin position="121"/>
        <end position="145"/>
    </location>
</feature>
<feature type="transmembrane region" description="Helical" evidence="14">
    <location>
        <begin position="418"/>
        <end position="437"/>
    </location>
</feature>
<feature type="transmembrane region" description="Helical" evidence="14">
    <location>
        <begin position="494"/>
        <end position="512"/>
    </location>
</feature>
<sequence length="527" mass="57414">MNLPVLIIMLFIYTGIMTYLAYLGNRRTRTEEDYLVAGRNAHPLIMALSYGSTFISTSSLVGFGGVSALYGFGLLWLALLNIVVGVFIAFAFLGVRVRKLSVELGASTFPTLLGKRYQSRFVTVFSGLMIFVLMPAYTSVVLIGGARFLEESLSMDFHLALWVLAILIAAYVISGGLKAVMYTDTFCAVVMLLGMVILLFAAYQSVGGVIAGHEGLTAMKNMVPPSLAEQGHQGWTAMPSLGSPLWWTLVSTMIMGVGIGVLAQPQLIMRCMTVKNKRSLNRSVMTGGVFMFFMTGAAFMIGPLTNLYFKNTQGKISMAVANNNIDSIMPIFIKEIMPEWFLYLILFTLLSAAISTIVSLFHVQGSAFSEDIIKTLGINLRVKNPLFLSRIGVFLGMFAAVVLAYLLPGNIIAQSTAFWYGLCASCFLPALIGALYWKRATRQGAIASMVAGFVVSAFGFLFLHAKEAKAFGLAKTLFGMDTLLAYPWTHVDPLFYALPIATVVFVVGSLLTNKSIKKDSKMAEELS</sequence>
<dbReference type="GO" id="GO:0005298">
    <property type="term" value="F:proline:sodium symporter activity"/>
    <property type="evidence" value="ECO:0007669"/>
    <property type="project" value="TreeGrafter"/>
</dbReference>
<keyword evidence="11" id="KW-0739">Sodium transport</keyword>
<evidence type="ECO:0000256" key="1">
    <source>
        <dbReference type="ARBA" id="ARBA00004651"/>
    </source>
</evidence>
<dbReference type="GO" id="GO:0015824">
    <property type="term" value="P:proline transport"/>
    <property type="evidence" value="ECO:0007669"/>
    <property type="project" value="TreeGrafter"/>
</dbReference>
<dbReference type="NCBIfam" id="TIGR00813">
    <property type="entry name" value="sss"/>
    <property type="match status" value="1"/>
</dbReference>
<feature type="transmembrane region" description="Helical" evidence="14">
    <location>
        <begin position="6"/>
        <end position="23"/>
    </location>
</feature>
<protein>
    <submittedName>
        <fullName evidence="15">Solute:Na+ symporter, SSS family</fullName>
    </submittedName>
</protein>
<organism evidence="15 16">
    <name type="scientific">Thermoflavimicrobium dichotomicum</name>
    <dbReference type="NCBI Taxonomy" id="46223"/>
    <lineage>
        <taxon>Bacteria</taxon>
        <taxon>Bacillati</taxon>
        <taxon>Bacillota</taxon>
        <taxon>Bacilli</taxon>
        <taxon>Bacillales</taxon>
        <taxon>Thermoactinomycetaceae</taxon>
        <taxon>Thermoflavimicrobium</taxon>
    </lineage>
</organism>
<comment type="similarity">
    <text evidence="2 13">Belongs to the sodium:solute symporter (SSF) (TC 2.A.21) family.</text>
</comment>
<dbReference type="RefSeq" id="WP_093231169.1">
    <property type="nucleotide sequence ID" value="NZ_FORR01000018.1"/>
</dbReference>
<feature type="transmembrane region" description="Helical" evidence="14">
    <location>
        <begin position="157"/>
        <end position="174"/>
    </location>
</feature>
<evidence type="ECO:0000256" key="9">
    <source>
        <dbReference type="ARBA" id="ARBA00023065"/>
    </source>
</evidence>
<dbReference type="GO" id="GO:0015193">
    <property type="term" value="F:L-proline transmembrane transporter activity"/>
    <property type="evidence" value="ECO:0007669"/>
    <property type="project" value="TreeGrafter"/>
</dbReference>
<comment type="subcellular location">
    <subcellularLocation>
        <location evidence="1">Cell membrane</location>
        <topology evidence="1">Multi-pass membrane protein</topology>
    </subcellularLocation>
</comment>
<accession>A0A1I3TK83</accession>
<dbReference type="CDD" id="cd10322">
    <property type="entry name" value="SLC5sbd"/>
    <property type="match status" value="1"/>
</dbReference>
<keyword evidence="4" id="KW-1003">Cell membrane</keyword>
<evidence type="ECO:0000256" key="3">
    <source>
        <dbReference type="ARBA" id="ARBA00022448"/>
    </source>
</evidence>
<dbReference type="PANTHER" id="PTHR48086">
    <property type="entry name" value="SODIUM/PROLINE SYMPORTER-RELATED"/>
    <property type="match status" value="1"/>
</dbReference>
<evidence type="ECO:0000256" key="12">
    <source>
        <dbReference type="ARBA" id="ARBA00033708"/>
    </source>
</evidence>
<evidence type="ECO:0000256" key="4">
    <source>
        <dbReference type="ARBA" id="ARBA00022475"/>
    </source>
</evidence>
<evidence type="ECO:0000256" key="8">
    <source>
        <dbReference type="ARBA" id="ARBA00023053"/>
    </source>
</evidence>
<evidence type="ECO:0000256" key="10">
    <source>
        <dbReference type="ARBA" id="ARBA00023136"/>
    </source>
</evidence>
<dbReference type="STRING" id="46223.SAMN05421852_11813"/>
<evidence type="ECO:0000256" key="6">
    <source>
        <dbReference type="ARBA" id="ARBA00022847"/>
    </source>
</evidence>
<dbReference type="InterPro" id="IPR038377">
    <property type="entry name" value="Na/Glc_symporter_sf"/>
</dbReference>
<dbReference type="GO" id="GO:0005886">
    <property type="term" value="C:plasma membrane"/>
    <property type="evidence" value="ECO:0007669"/>
    <property type="project" value="UniProtKB-SubCell"/>
</dbReference>
<keyword evidence="10 14" id="KW-0472">Membrane</keyword>
<evidence type="ECO:0000256" key="5">
    <source>
        <dbReference type="ARBA" id="ARBA00022692"/>
    </source>
</evidence>